<proteinExistence type="predicted"/>
<gene>
    <name evidence="1" type="ORF">IPA_04545</name>
</gene>
<evidence type="ECO:0000313" key="1">
    <source>
        <dbReference type="EMBL" id="UXD22417.1"/>
    </source>
</evidence>
<reference evidence="1" key="1">
    <citation type="submission" date="2013-11" db="EMBL/GenBank/DDBJ databases">
        <title>Comparative genomics of Ignicoccus.</title>
        <authorList>
            <person name="Podar M."/>
        </authorList>
    </citation>
    <scope>NUCLEOTIDE SEQUENCE</scope>
    <source>
        <strain evidence="1">DSM 13166</strain>
    </source>
</reference>
<protein>
    <recommendedName>
        <fullName evidence="3">H/ACA RNA-protein complex protein Gar1</fullName>
    </recommendedName>
</protein>
<dbReference type="EMBL" id="CP006868">
    <property type="protein sequence ID" value="UXD22417.1"/>
    <property type="molecule type" value="Genomic_DNA"/>
</dbReference>
<evidence type="ECO:0000313" key="2">
    <source>
        <dbReference type="Proteomes" id="UP001063698"/>
    </source>
</evidence>
<organism evidence="1 2">
    <name type="scientific">Ignicoccus pacificus DSM 13166</name>
    <dbReference type="NCBI Taxonomy" id="940294"/>
    <lineage>
        <taxon>Archaea</taxon>
        <taxon>Thermoproteota</taxon>
        <taxon>Thermoprotei</taxon>
        <taxon>Desulfurococcales</taxon>
        <taxon>Desulfurococcaceae</taxon>
        <taxon>Ignicoccus</taxon>
    </lineage>
</organism>
<dbReference type="AlphaFoldDB" id="A0A977KB47"/>
<dbReference type="KEGG" id="ipc:IPA_04545"/>
<evidence type="ECO:0008006" key="3">
    <source>
        <dbReference type="Google" id="ProtNLM"/>
    </source>
</evidence>
<sequence>MVLQHIDGNIPRIGDSLKAGEATLKILDVIGPVSSPFIIAKPLRGDIEGEVELSPIRKRRAKVRRSRKGRR</sequence>
<accession>A0A977KB47</accession>
<name>A0A977KB47_9CREN</name>
<dbReference type="Proteomes" id="UP001063698">
    <property type="component" value="Chromosome"/>
</dbReference>
<keyword evidence="2" id="KW-1185">Reference proteome</keyword>